<keyword evidence="3" id="KW-1185">Reference proteome</keyword>
<dbReference type="GeneID" id="24109651"/>
<feature type="region of interest" description="Disordered" evidence="1">
    <location>
        <begin position="67"/>
        <end position="124"/>
    </location>
</feature>
<dbReference type="EMBL" id="DF238805">
    <property type="protein sequence ID" value="GAC96785.1"/>
    <property type="molecule type" value="Genomic_DNA"/>
</dbReference>
<evidence type="ECO:0000256" key="1">
    <source>
        <dbReference type="SAM" id="MobiDB-lite"/>
    </source>
</evidence>
<dbReference type="HOGENOM" id="CLU_2004906_0_0_1"/>
<keyword evidence="2" id="KW-0378">Hydrolase</keyword>
<keyword evidence="2" id="KW-0645">Protease</keyword>
<dbReference type="AlphaFoldDB" id="R9PFD3"/>
<protein>
    <submittedName>
        <fullName evidence="2">ATP-dependent protease La 2</fullName>
    </submittedName>
</protein>
<evidence type="ECO:0000313" key="2">
    <source>
        <dbReference type="EMBL" id="GAC96785.1"/>
    </source>
</evidence>
<sequence length="124" mass="13740">MAQLLRTGREDDGSGETLDQHRTVGQKLRLEARTAEERRVSEPECESVRSSNPCKPDICVCVARDSKTMSKKSTGHEARRCEELNRSSDDDTLTEALHLPRPGRPPSSIRGLLGNRKVTSGPQD</sequence>
<feature type="compositionally biased region" description="Basic and acidic residues" evidence="1">
    <location>
        <begin position="7"/>
        <end position="42"/>
    </location>
</feature>
<organism evidence="2 3">
    <name type="scientific">Pseudozyma hubeiensis (strain SY62)</name>
    <name type="common">Yeast</name>
    <dbReference type="NCBI Taxonomy" id="1305764"/>
    <lineage>
        <taxon>Eukaryota</taxon>
        <taxon>Fungi</taxon>
        <taxon>Dikarya</taxon>
        <taxon>Basidiomycota</taxon>
        <taxon>Ustilaginomycotina</taxon>
        <taxon>Ustilaginomycetes</taxon>
        <taxon>Ustilaginales</taxon>
        <taxon>Ustilaginaceae</taxon>
        <taxon>Pseudozyma</taxon>
    </lineage>
</organism>
<dbReference type="RefSeq" id="XP_012190372.1">
    <property type="nucleotide sequence ID" value="XM_012334982.1"/>
</dbReference>
<dbReference type="GO" id="GO:0008233">
    <property type="term" value="F:peptidase activity"/>
    <property type="evidence" value="ECO:0007669"/>
    <property type="project" value="UniProtKB-KW"/>
</dbReference>
<gene>
    <name evidence="2" type="ORF">PHSY_004369</name>
</gene>
<feature type="compositionally biased region" description="Basic and acidic residues" evidence="1">
    <location>
        <begin position="67"/>
        <end position="89"/>
    </location>
</feature>
<name>R9PFD3_PSEHS</name>
<dbReference type="Proteomes" id="UP000014071">
    <property type="component" value="Unassembled WGS sequence"/>
</dbReference>
<reference evidence="3" key="1">
    <citation type="journal article" date="2013" name="Genome Announc.">
        <title>Draft genome sequence of the basidiomycetous yeast-like fungus Pseudozyma hubeiensis SY62, which produces an abundant amount of the biosurfactant mannosylerythritol lipids.</title>
        <authorList>
            <person name="Konishi M."/>
            <person name="Hatada Y."/>
            <person name="Horiuchi J."/>
        </authorList>
    </citation>
    <scope>NUCLEOTIDE SEQUENCE [LARGE SCALE GENOMIC DNA]</scope>
    <source>
        <strain evidence="3">SY62</strain>
    </source>
</reference>
<dbReference type="GO" id="GO:0006508">
    <property type="term" value="P:proteolysis"/>
    <property type="evidence" value="ECO:0007669"/>
    <property type="project" value="UniProtKB-KW"/>
</dbReference>
<evidence type="ECO:0000313" key="3">
    <source>
        <dbReference type="Proteomes" id="UP000014071"/>
    </source>
</evidence>
<feature type="region of interest" description="Disordered" evidence="1">
    <location>
        <begin position="1"/>
        <end position="52"/>
    </location>
</feature>
<accession>R9PFD3</accession>
<proteinExistence type="predicted"/>